<evidence type="ECO:0000256" key="1">
    <source>
        <dbReference type="SAM" id="SignalP"/>
    </source>
</evidence>
<sequence>MISRLRLFLLVAMLSCLGLLASCTPPSPSSPQPSPTLSAEEHAQHAENFVFHRDLEQAATEYQLAILADPLETAYYLRRAEILEILGRDLEARKTYTDALLDSAPNQNQSDLLHHRLILLLTLKLAEPQEAAALLPHLPEGAFLYVDASGALALARGQIALALDRFTLAQHLGRDNDEQALALYHVALAYHLLNDEKSTSVALYYAINLAENAALIRDIERLWELVSTP</sequence>
<evidence type="ECO:0000313" key="3">
    <source>
        <dbReference type="Proteomes" id="UP001060414"/>
    </source>
</evidence>
<evidence type="ECO:0000313" key="2">
    <source>
        <dbReference type="EMBL" id="UWZ81320.1"/>
    </source>
</evidence>
<proteinExistence type="predicted"/>
<evidence type="ECO:0008006" key="4">
    <source>
        <dbReference type="Google" id="ProtNLM"/>
    </source>
</evidence>
<keyword evidence="1" id="KW-0732">Signal</keyword>
<dbReference type="Proteomes" id="UP001060414">
    <property type="component" value="Chromosome"/>
</dbReference>
<name>A0ABY5ZTY2_9BACT</name>
<dbReference type="SUPFAM" id="SSF48452">
    <property type="entry name" value="TPR-like"/>
    <property type="match status" value="1"/>
</dbReference>
<dbReference type="RefSeq" id="WP_260749695.1">
    <property type="nucleotide sequence ID" value="NZ_CP092109.1"/>
</dbReference>
<feature type="signal peptide" evidence="1">
    <location>
        <begin position="1"/>
        <end position="21"/>
    </location>
</feature>
<gene>
    <name evidence="2" type="ORF">L9S41_07995</name>
</gene>
<reference evidence="2" key="1">
    <citation type="journal article" date="2022" name="Environ. Microbiol.">
        <title>Geoalkalibacter halelectricus SAP #1 sp. nov. possessing extracellular electron transfer and mineral#reducing capabilities from a haloalkaline environment.</title>
        <authorList>
            <person name="Yadav S."/>
            <person name="Singh R."/>
            <person name="Sundharam S.S."/>
            <person name="Chaudhary S."/>
            <person name="Krishnamurthi S."/>
            <person name="Patil S.A."/>
        </authorList>
    </citation>
    <scope>NUCLEOTIDE SEQUENCE</scope>
    <source>
        <strain evidence="2">SAP-1</strain>
    </source>
</reference>
<organism evidence="2 3">
    <name type="scientific">Geoalkalibacter halelectricus</name>
    <dbReference type="NCBI Taxonomy" id="2847045"/>
    <lineage>
        <taxon>Bacteria</taxon>
        <taxon>Pseudomonadati</taxon>
        <taxon>Thermodesulfobacteriota</taxon>
        <taxon>Desulfuromonadia</taxon>
        <taxon>Desulfuromonadales</taxon>
        <taxon>Geoalkalibacteraceae</taxon>
        <taxon>Geoalkalibacter</taxon>
    </lineage>
</organism>
<dbReference type="EMBL" id="CP092109">
    <property type="protein sequence ID" value="UWZ81320.1"/>
    <property type="molecule type" value="Genomic_DNA"/>
</dbReference>
<dbReference type="InterPro" id="IPR011990">
    <property type="entry name" value="TPR-like_helical_dom_sf"/>
</dbReference>
<dbReference type="Gene3D" id="1.25.40.10">
    <property type="entry name" value="Tetratricopeptide repeat domain"/>
    <property type="match status" value="1"/>
</dbReference>
<keyword evidence="3" id="KW-1185">Reference proteome</keyword>
<protein>
    <recommendedName>
        <fullName evidence="4">Tetratricopeptide repeat-containing protein</fullName>
    </recommendedName>
</protein>
<accession>A0ABY5ZTY2</accession>
<dbReference type="PROSITE" id="PS51257">
    <property type="entry name" value="PROKAR_LIPOPROTEIN"/>
    <property type="match status" value="1"/>
</dbReference>
<feature type="chain" id="PRO_5046289327" description="Tetratricopeptide repeat-containing protein" evidence="1">
    <location>
        <begin position="22"/>
        <end position="229"/>
    </location>
</feature>